<comment type="similarity">
    <text evidence="2">Belongs to the acyltransferase 3 family.</text>
</comment>
<dbReference type="InterPro" id="IPR002656">
    <property type="entry name" value="Acyl_transf_3_dom"/>
</dbReference>
<accession>A0AB35YA17</accession>
<feature type="transmembrane region" description="Helical" evidence="7">
    <location>
        <begin position="21"/>
        <end position="40"/>
    </location>
</feature>
<dbReference type="GO" id="GO:0016413">
    <property type="term" value="F:O-acetyltransferase activity"/>
    <property type="evidence" value="ECO:0007669"/>
    <property type="project" value="TreeGrafter"/>
</dbReference>
<dbReference type="GO" id="GO:0005886">
    <property type="term" value="C:plasma membrane"/>
    <property type="evidence" value="ECO:0007669"/>
    <property type="project" value="UniProtKB-SubCell"/>
</dbReference>
<keyword evidence="9" id="KW-0808">Transferase</keyword>
<keyword evidence="4 7" id="KW-0812">Transmembrane</keyword>
<keyword evidence="3" id="KW-1003">Cell membrane</keyword>
<evidence type="ECO:0000256" key="6">
    <source>
        <dbReference type="ARBA" id="ARBA00023136"/>
    </source>
</evidence>
<comment type="caution">
    <text evidence="9">The sequence shown here is derived from an EMBL/GenBank/DDBJ whole genome shotgun (WGS) entry which is preliminary data.</text>
</comment>
<evidence type="ECO:0000256" key="7">
    <source>
        <dbReference type="SAM" id="Phobius"/>
    </source>
</evidence>
<protein>
    <submittedName>
        <fullName evidence="9">Acyltransferase family protein</fullName>
    </submittedName>
</protein>
<keyword evidence="6 7" id="KW-0472">Membrane</keyword>
<feature type="transmembrane region" description="Helical" evidence="7">
    <location>
        <begin position="132"/>
        <end position="152"/>
    </location>
</feature>
<dbReference type="Pfam" id="PF01757">
    <property type="entry name" value="Acyl_transf_3"/>
    <property type="match status" value="1"/>
</dbReference>
<dbReference type="AlphaFoldDB" id="A0AB35YA17"/>
<name>A0AB35YA17_9FIRM</name>
<keyword evidence="9" id="KW-0012">Acyltransferase</keyword>
<dbReference type="PANTHER" id="PTHR40074">
    <property type="entry name" value="O-ACETYLTRANSFERASE WECH"/>
    <property type="match status" value="1"/>
</dbReference>
<keyword evidence="5 7" id="KW-1133">Transmembrane helix</keyword>
<dbReference type="PANTHER" id="PTHR40074:SF2">
    <property type="entry name" value="O-ACETYLTRANSFERASE WECH"/>
    <property type="match status" value="1"/>
</dbReference>
<evidence type="ECO:0000256" key="1">
    <source>
        <dbReference type="ARBA" id="ARBA00004651"/>
    </source>
</evidence>
<feature type="transmembrane region" description="Helical" evidence="7">
    <location>
        <begin position="52"/>
        <end position="72"/>
    </location>
</feature>
<evidence type="ECO:0000256" key="3">
    <source>
        <dbReference type="ARBA" id="ARBA00022475"/>
    </source>
</evidence>
<dbReference type="GO" id="GO:0009246">
    <property type="term" value="P:enterobacterial common antigen biosynthetic process"/>
    <property type="evidence" value="ECO:0007669"/>
    <property type="project" value="TreeGrafter"/>
</dbReference>
<dbReference type="EMBL" id="JBBFGL010000007">
    <property type="protein sequence ID" value="MEJ5196185.1"/>
    <property type="molecule type" value="Genomic_DNA"/>
</dbReference>
<evidence type="ECO:0000259" key="8">
    <source>
        <dbReference type="Pfam" id="PF01757"/>
    </source>
</evidence>
<evidence type="ECO:0000313" key="9">
    <source>
        <dbReference type="EMBL" id="MEJ5196185.1"/>
    </source>
</evidence>
<sequence>MIVRTKKKPSYKLISTYKTELMGVAAISVLIGHAGTAIMADTGAILLVPKMATLICTLMYMFFFLSGFGCFYSLNKSNDIHKFYNNRIKKVLLPYLVISSIAYAIKYFILEFSFRKFIEAEFFISFWMKNEGAWYIAVVAVLYVVYPVLYNIQKSTKGKKL</sequence>
<proteinExistence type="inferred from homology"/>
<feature type="domain" description="Acyltransferase 3" evidence="8">
    <location>
        <begin position="23"/>
        <end position="159"/>
    </location>
</feature>
<organism evidence="9 10">
    <name type="scientific">Faecalibacterium wellingii</name>
    <dbReference type="NCBI Taxonomy" id="2929491"/>
    <lineage>
        <taxon>Bacteria</taxon>
        <taxon>Bacillati</taxon>
        <taxon>Bacillota</taxon>
        <taxon>Clostridia</taxon>
        <taxon>Eubacteriales</taxon>
        <taxon>Oscillospiraceae</taxon>
        <taxon>Faecalibacterium</taxon>
    </lineage>
</organism>
<reference evidence="9" key="1">
    <citation type="submission" date="2024-03" db="EMBL/GenBank/DDBJ databases">
        <authorList>
            <person name="Plomp N."/>
            <person name="Harmsen H.J."/>
        </authorList>
    </citation>
    <scope>NUCLEOTIDE SEQUENCE</scope>
    <source>
        <strain evidence="9">HTF-128</strain>
    </source>
</reference>
<dbReference type="Proteomes" id="UP001373196">
    <property type="component" value="Unassembled WGS sequence"/>
</dbReference>
<evidence type="ECO:0000256" key="4">
    <source>
        <dbReference type="ARBA" id="ARBA00022692"/>
    </source>
</evidence>
<evidence type="ECO:0000313" key="10">
    <source>
        <dbReference type="Proteomes" id="UP001373196"/>
    </source>
</evidence>
<feature type="transmembrane region" description="Helical" evidence="7">
    <location>
        <begin position="92"/>
        <end position="112"/>
    </location>
</feature>
<gene>
    <name evidence="9" type="ORF">WF834_08360</name>
</gene>
<dbReference type="RefSeq" id="WP_339395551.1">
    <property type="nucleotide sequence ID" value="NZ_JBBFGL010000007.1"/>
</dbReference>
<comment type="subcellular location">
    <subcellularLocation>
        <location evidence="1">Cell membrane</location>
        <topology evidence="1">Multi-pass membrane protein</topology>
    </subcellularLocation>
</comment>
<evidence type="ECO:0000256" key="2">
    <source>
        <dbReference type="ARBA" id="ARBA00007400"/>
    </source>
</evidence>
<evidence type="ECO:0000256" key="5">
    <source>
        <dbReference type="ARBA" id="ARBA00022989"/>
    </source>
</evidence>